<dbReference type="InParanoid" id="A0A165FKM3"/>
<dbReference type="GeneID" id="63829238"/>
<gene>
    <name evidence="1" type="ORF">LAESUDRAFT_756758</name>
</gene>
<protein>
    <submittedName>
        <fullName evidence="1">Uncharacterized protein</fullName>
    </submittedName>
</protein>
<sequence>MIAREGGNPFPAAVALAHPPALTSATAARPRATRTDSGRLVALIDRKRTTSQAKKVACAERYLDISPWELRIA</sequence>
<dbReference type="Proteomes" id="UP000076871">
    <property type="component" value="Unassembled WGS sequence"/>
</dbReference>
<keyword evidence="2" id="KW-1185">Reference proteome</keyword>
<dbReference type="RefSeq" id="XP_040766855.1">
    <property type="nucleotide sequence ID" value="XM_040912210.1"/>
</dbReference>
<organism evidence="1 2">
    <name type="scientific">Laetiporus sulphureus 93-53</name>
    <dbReference type="NCBI Taxonomy" id="1314785"/>
    <lineage>
        <taxon>Eukaryota</taxon>
        <taxon>Fungi</taxon>
        <taxon>Dikarya</taxon>
        <taxon>Basidiomycota</taxon>
        <taxon>Agaricomycotina</taxon>
        <taxon>Agaricomycetes</taxon>
        <taxon>Polyporales</taxon>
        <taxon>Laetiporus</taxon>
    </lineage>
</organism>
<accession>A0A165FKM3</accession>
<evidence type="ECO:0000313" key="2">
    <source>
        <dbReference type="Proteomes" id="UP000076871"/>
    </source>
</evidence>
<dbReference type="EMBL" id="KV427612">
    <property type="protein sequence ID" value="KZT09115.1"/>
    <property type="molecule type" value="Genomic_DNA"/>
</dbReference>
<proteinExistence type="predicted"/>
<name>A0A165FKM3_9APHY</name>
<dbReference type="AlphaFoldDB" id="A0A165FKM3"/>
<evidence type="ECO:0000313" key="1">
    <source>
        <dbReference type="EMBL" id="KZT09115.1"/>
    </source>
</evidence>
<reference evidence="1 2" key="1">
    <citation type="journal article" date="2016" name="Mol. Biol. Evol.">
        <title>Comparative Genomics of Early-Diverging Mushroom-Forming Fungi Provides Insights into the Origins of Lignocellulose Decay Capabilities.</title>
        <authorList>
            <person name="Nagy L.G."/>
            <person name="Riley R."/>
            <person name="Tritt A."/>
            <person name="Adam C."/>
            <person name="Daum C."/>
            <person name="Floudas D."/>
            <person name="Sun H."/>
            <person name="Yadav J.S."/>
            <person name="Pangilinan J."/>
            <person name="Larsson K.H."/>
            <person name="Matsuura K."/>
            <person name="Barry K."/>
            <person name="Labutti K."/>
            <person name="Kuo R."/>
            <person name="Ohm R.A."/>
            <person name="Bhattacharya S.S."/>
            <person name="Shirouzu T."/>
            <person name="Yoshinaga Y."/>
            <person name="Martin F.M."/>
            <person name="Grigoriev I.V."/>
            <person name="Hibbett D.S."/>
        </authorList>
    </citation>
    <scope>NUCLEOTIDE SEQUENCE [LARGE SCALE GENOMIC DNA]</scope>
    <source>
        <strain evidence="1 2">93-53</strain>
    </source>
</reference>